<evidence type="ECO:0000256" key="3">
    <source>
        <dbReference type="ARBA" id="ARBA00022614"/>
    </source>
</evidence>
<comment type="caution">
    <text evidence="7">The sequence shown here is derived from an EMBL/GenBank/DDBJ whole genome shotgun (WGS) entry which is preliminary data.</text>
</comment>
<dbReference type="InterPro" id="IPR031782">
    <property type="entry name" value="LIP1_N"/>
</dbReference>
<feature type="compositionally biased region" description="Polar residues" evidence="5">
    <location>
        <begin position="375"/>
        <end position="391"/>
    </location>
</feature>
<name>A0A3R7NPT9_PENVA</name>
<dbReference type="GO" id="GO:0016301">
    <property type="term" value="F:kinase activity"/>
    <property type="evidence" value="ECO:0007669"/>
    <property type="project" value="UniProtKB-KW"/>
</dbReference>
<feature type="compositionally biased region" description="Low complexity" evidence="5">
    <location>
        <begin position="827"/>
        <end position="839"/>
    </location>
</feature>
<feature type="region of interest" description="Disordered" evidence="5">
    <location>
        <begin position="798"/>
        <end position="839"/>
    </location>
</feature>
<evidence type="ECO:0000256" key="2">
    <source>
        <dbReference type="ARBA" id="ARBA00022490"/>
    </source>
</evidence>
<keyword evidence="4" id="KW-0677">Repeat</keyword>
<keyword evidence="3" id="KW-0433">Leucine-rich repeat</keyword>
<feature type="compositionally biased region" description="Polar residues" evidence="5">
    <location>
        <begin position="398"/>
        <end position="409"/>
    </location>
</feature>
<dbReference type="InterPro" id="IPR001611">
    <property type="entry name" value="Leu-rich_rpt"/>
</dbReference>
<feature type="region of interest" description="Disordered" evidence="5">
    <location>
        <begin position="510"/>
        <end position="665"/>
    </location>
</feature>
<proteinExistence type="predicted"/>
<accession>A0A3R7NPT9</accession>
<dbReference type="Proteomes" id="UP000283509">
    <property type="component" value="Unassembled WGS sequence"/>
</dbReference>
<dbReference type="GO" id="GO:0005737">
    <property type="term" value="C:cytoplasm"/>
    <property type="evidence" value="ECO:0007669"/>
    <property type="project" value="UniProtKB-SubCell"/>
</dbReference>
<evidence type="ECO:0000256" key="1">
    <source>
        <dbReference type="ARBA" id="ARBA00004496"/>
    </source>
</evidence>
<feature type="compositionally biased region" description="Polar residues" evidence="5">
    <location>
        <begin position="918"/>
        <end position="930"/>
    </location>
</feature>
<feature type="domain" description="LKB1 serine/threonine kinase interacting protein 1 N-terminal" evidence="6">
    <location>
        <begin position="9"/>
        <end position="87"/>
    </location>
</feature>
<evidence type="ECO:0000256" key="4">
    <source>
        <dbReference type="ARBA" id="ARBA00022737"/>
    </source>
</evidence>
<sequence length="930" mass="101576">MDDALLQRVCSLATAFRQSAHLLLDHKHKLSLDTWTLGEIQEAFSLILEMEQHTNFHVLPPNHRQHPAIPHLQFIYDLLQKIFGLRLWVRHGLGLPLNETISLRCFRNLQTLEMDHIPVTSMKALQTLRPTLKSVTVVKGLTQLSDLFIRCGADKAGEFAWEQLQEAVLAHNALHSLDQSLKLLPSLKVLDLSHCELEDASALEYLPTVTMLDISHNRLRLLPRLSPTATYSLSILIANNNLISHISGLHDMSNIEELDLRDNVLCMNDVLSPIGALPHLRILQISGNPLAWDINYRIHTIRLMNPATANHKVLLDNEAFTNLERATVGIESVPAGSPYSPELLSSLFSLSSLCSPVHPFLTTPGTPSMPFLSPNEASDSIQPASMGSQPASLVHESVSASLKSSGNGQTRRRSRKKVTRHIDIADPDEEEWDSESIQVAENDGFDRLGPAHVSLLDGVPDPPPPSLAIGHTFPPVSGDTVSQALSTLTLKAEVRSTASEQSDRLLEEILQSKTQPGIQGSSSEDVPESKENSGKLPTTSTGNQASSTEGKTLGAGDAHGKDCVDVASSQVTGEEENVVDEKRDNQSIGSGLESSFYRGSATFSRHSSEDLTPPHSDSEDEKDDVQLILAKREMETSEEGKPANAPADTNNEGDTEDSGKEEDSSLQDVILAITSSHFKEKHNFTARTLYKWELLCIESMELLSTSPHKILITFSTIRPAYKTRTYVLDPADYQSLAAVLTPILERNTFQEVLHSAMKCVKCETQFSRDLAQQNEGTLKCPNCGGGVVVKAENVDHPNTAFRMQDGPRSSTPISQAVVQNAPSTAPSSESDSCPGESSESVSVCSEASSCVRRESDVEVISNPSVSSIEVLSEQQIIHDVILEEEGEEQKPPMPAVLNTDARSPANSPSINHKPELATNMQESSSSVYVV</sequence>
<dbReference type="Gene3D" id="3.80.10.10">
    <property type="entry name" value="Ribonuclease Inhibitor"/>
    <property type="match status" value="1"/>
</dbReference>
<feature type="region of interest" description="Disordered" evidence="5">
    <location>
        <begin position="883"/>
        <end position="930"/>
    </location>
</feature>
<dbReference type="Pfam" id="PF15904">
    <property type="entry name" value="LIP1"/>
    <property type="match status" value="1"/>
</dbReference>
<feature type="compositionally biased region" description="Polar residues" evidence="5">
    <location>
        <begin position="807"/>
        <end position="826"/>
    </location>
</feature>
<dbReference type="PANTHER" id="PTHR15454:SF69">
    <property type="entry name" value="SERINE_THREONINE-PROTEIN KINASE 11-INTERACTING PROTEIN"/>
    <property type="match status" value="1"/>
</dbReference>
<reference evidence="7 8" key="2">
    <citation type="submission" date="2019-01" db="EMBL/GenBank/DDBJ databases">
        <title>The decoding of complex shrimp genome reveals the adaptation for benthos swimmer, frequently molting mechanism and breeding impact on genome.</title>
        <authorList>
            <person name="Sun Y."/>
            <person name="Gao Y."/>
            <person name="Yu Y."/>
        </authorList>
    </citation>
    <scope>NUCLEOTIDE SEQUENCE [LARGE SCALE GENOMIC DNA]</scope>
    <source>
        <tissue evidence="7">Muscle</tissue>
    </source>
</reference>
<feature type="compositionally biased region" description="Polar residues" evidence="5">
    <location>
        <begin position="900"/>
        <end position="910"/>
    </location>
</feature>
<dbReference type="PANTHER" id="PTHR15454">
    <property type="entry name" value="NISCHARIN RELATED"/>
    <property type="match status" value="1"/>
</dbReference>
<gene>
    <name evidence="7" type="ORF">C7M84_018563</name>
</gene>
<dbReference type="SUPFAM" id="SSF52075">
    <property type="entry name" value="Outer arm dynein light chain 1"/>
    <property type="match status" value="1"/>
</dbReference>
<protein>
    <submittedName>
        <fullName evidence="7">Serine/threonine kinase 11-interacting protein</fullName>
    </submittedName>
</protein>
<dbReference type="Pfam" id="PF13855">
    <property type="entry name" value="LRR_8"/>
    <property type="match status" value="1"/>
</dbReference>
<feature type="compositionally biased region" description="Polar residues" evidence="5">
    <location>
        <begin position="511"/>
        <end position="524"/>
    </location>
</feature>
<feature type="compositionally biased region" description="Polar residues" evidence="5">
    <location>
        <begin position="535"/>
        <end position="550"/>
    </location>
</feature>
<keyword evidence="7" id="KW-0808">Transferase</keyword>
<dbReference type="PROSITE" id="PS51450">
    <property type="entry name" value="LRR"/>
    <property type="match status" value="1"/>
</dbReference>
<comment type="subcellular location">
    <subcellularLocation>
        <location evidence="1">Cytoplasm</location>
    </subcellularLocation>
</comment>
<keyword evidence="7" id="KW-0418">Kinase</keyword>
<evidence type="ECO:0000313" key="8">
    <source>
        <dbReference type="Proteomes" id="UP000283509"/>
    </source>
</evidence>
<feature type="region of interest" description="Disordered" evidence="5">
    <location>
        <begin position="368"/>
        <end position="420"/>
    </location>
</feature>
<feature type="compositionally biased region" description="Basic and acidic residues" evidence="5">
    <location>
        <begin position="630"/>
        <end position="641"/>
    </location>
</feature>
<organism evidence="7 8">
    <name type="scientific">Penaeus vannamei</name>
    <name type="common">Whiteleg shrimp</name>
    <name type="synonym">Litopenaeus vannamei</name>
    <dbReference type="NCBI Taxonomy" id="6689"/>
    <lineage>
        <taxon>Eukaryota</taxon>
        <taxon>Metazoa</taxon>
        <taxon>Ecdysozoa</taxon>
        <taxon>Arthropoda</taxon>
        <taxon>Crustacea</taxon>
        <taxon>Multicrustacea</taxon>
        <taxon>Malacostraca</taxon>
        <taxon>Eumalacostraca</taxon>
        <taxon>Eucarida</taxon>
        <taxon>Decapoda</taxon>
        <taxon>Dendrobranchiata</taxon>
        <taxon>Penaeoidea</taxon>
        <taxon>Penaeidae</taxon>
        <taxon>Penaeus</taxon>
    </lineage>
</organism>
<evidence type="ECO:0000259" key="6">
    <source>
        <dbReference type="Pfam" id="PF15904"/>
    </source>
</evidence>
<feature type="compositionally biased region" description="Basic residues" evidence="5">
    <location>
        <begin position="410"/>
        <end position="419"/>
    </location>
</feature>
<dbReference type="EMBL" id="QCYY01003425">
    <property type="protein sequence ID" value="ROT63550.1"/>
    <property type="molecule type" value="Genomic_DNA"/>
</dbReference>
<dbReference type="OrthoDB" id="6351323at2759"/>
<evidence type="ECO:0000256" key="5">
    <source>
        <dbReference type="SAM" id="MobiDB-lite"/>
    </source>
</evidence>
<dbReference type="AlphaFoldDB" id="A0A3R7NPT9"/>
<dbReference type="InterPro" id="IPR032675">
    <property type="entry name" value="LRR_dom_sf"/>
</dbReference>
<evidence type="ECO:0000313" key="7">
    <source>
        <dbReference type="EMBL" id="ROT63550.1"/>
    </source>
</evidence>
<keyword evidence="8" id="KW-1185">Reference proteome</keyword>
<reference evidence="7 8" key="1">
    <citation type="submission" date="2018-04" db="EMBL/GenBank/DDBJ databases">
        <authorList>
            <person name="Zhang X."/>
            <person name="Yuan J."/>
            <person name="Li F."/>
            <person name="Xiang J."/>
        </authorList>
    </citation>
    <scope>NUCLEOTIDE SEQUENCE [LARGE SCALE GENOMIC DNA]</scope>
    <source>
        <tissue evidence="7">Muscle</tissue>
    </source>
</reference>
<keyword evidence="2" id="KW-0963">Cytoplasm</keyword>